<dbReference type="InterPro" id="IPR050164">
    <property type="entry name" value="Peptidase_C19"/>
</dbReference>
<dbReference type="PROSITE" id="PS00972">
    <property type="entry name" value="USP_1"/>
    <property type="match status" value="1"/>
</dbReference>
<dbReference type="InterPro" id="IPR018200">
    <property type="entry name" value="USP_CS"/>
</dbReference>
<dbReference type="Proteomes" id="UP001470230">
    <property type="component" value="Unassembled WGS sequence"/>
</dbReference>
<accession>A0ABR2KY82</accession>
<feature type="domain" description="USP" evidence="1">
    <location>
        <begin position="1204"/>
        <end position="1495"/>
    </location>
</feature>
<dbReference type="PANTHER" id="PTHR24006">
    <property type="entry name" value="UBIQUITIN CARBOXYL-TERMINAL HYDROLASE"/>
    <property type="match status" value="1"/>
</dbReference>
<evidence type="ECO:0000259" key="1">
    <source>
        <dbReference type="PROSITE" id="PS50235"/>
    </source>
</evidence>
<dbReference type="PROSITE" id="PS00973">
    <property type="entry name" value="USP_2"/>
    <property type="match status" value="1"/>
</dbReference>
<dbReference type="InterPro" id="IPR001394">
    <property type="entry name" value="Peptidase_C19_UCH"/>
</dbReference>
<dbReference type="SUPFAM" id="SSF48371">
    <property type="entry name" value="ARM repeat"/>
    <property type="match status" value="1"/>
</dbReference>
<dbReference type="InterPro" id="IPR016024">
    <property type="entry name" value="ARM-type_fold"/>
</dbReference>
<dbReference type="Gene3D" id="3.90.70.10">
    <property type="entry name" value="Cysteine proteinases"/>
    <property type="match status" value="1"/>
</dbReference>
<gene>
    <name evidence="2" type="ORF">M9Y10_013932</name>
</gene>
<dbReference type="EMBL" id="JAPFFF010000002">
    <property type="protein sequence ID" value="KAK8896044.1"/>
    <property type="molecule type" value="Genomic_DNA"/>
</dbReference>
<dbReference type="Pfam" id="PF00443">
    <property type="entry name" value="UCH"/>
    <property type="match status" value="1"/>
</dbReference>
<dbReference type="PANTHER" id="PTHR24006:SF827">
    <property type="entry name" value="UBIQUITIN CARBOXYL-TERMINAL HYDROLASE 34"/>
    <property type="match status" value="1"/>
</dbReference>
<keyword evidence="3" id="KW-1185">Reference proteome</keyword>
<reference evidence="2 3" key="1">
    <citation type="submission" date="2024-04" db="EMBL/GenBank/DDBJ databases">
        <title>Tritrichomonas musculus Genome.</title>
        <authorList>
            <person name="Alves-Ferreira E."/>
            <person name="Grigg M."/>
            <person name="Lorenzi H."/>
            <person name="Galac M."/>
        </authorList>
    </citation>
    <scope>NUCLEOTIDE SEQUENCE [LARGE SCALE GENOMIC DNA]</scope>
    <source>
        <strain evidence="2 3">EAF2021</strain>
    </source>
</reference>
<organism evidence="2 3">
    <name type="scientific">Tritrichomonas musculus</name>
    <dbReference type="NCBI Taxonomy" id="1915356"/>
    <lineage>
        <taxon>Eukaryota</taxon>
        <taxon>Metamonada</taxon>
        <taxon>Parabasalia</taxon>
        <taxon>Tritrichomonadida</taxon>
        <taxon>Tritrichomonadidae</taxon>
        <taxon>Tritrichomonas</taxon>
    </lineage>
</organism>
<dbReference type="InterPro" id="IPR038765">
    <property type="entry name" value="Papain-like_cys_pep_sf"/>
</dbReference>
<name>A0ABR2KY82_9EUKA</name>
<comment type="caution">
    <text evidence="2">The sequence shown here is derived from an EMBL/GenBank/DDBJ whole genome shotgun (WGS) entry which is preliminary data.</text>
</comment>
<protein>
    <recommendedName>
        <fullName evidence="1">USP domain-containing protein</fullName>
    </recommendedName>
</protein>
<dbReference type="SUPFAM" id="SSF54001">
    <property type="entry name" value="Cysteine proteinases"/>
    <property type="match status" value="1"/>
</dbReference>
<proteinExistence type="predicted"/>
<evidence type="ECO:0000313" key="3">
    <source>
        <dbReference type="Proteomes" id="UP001470230"/>
    </source>
</evidence>
<dbReference type="InterPro" id="IPR028889">
    <property type="entry name" value="USP"/>
</dbReference>
<dbReference type="PROSITE" id="PS50235">
    <property type="entry name" value="USP_3"/>
    <property type="match status" value="1"/>
</dbReference>
<sequence length="2489" mass="289131">MEPNYFGNFQENSIFIDSLSKLNNYLNYYFENSRFPDENFELSFLITQILPILTKSTSSHIQEKKITDNQFFQQIKILIGFYIKIIQADNIYVSSFLLQILTSIYISFPDFLKNDIYNLCDILTLNIITDFYQLILTTTDYVDIYILILLLILIQNENIGSIEDQEFLPNFITKFDQCVNSFNYDKVDPALFIQIFWVFDQIIPTFPYFSNNNTDNSNFFNAFLNFSIKSLQSSQSIEKQKASIRFISSSLKNEKYKIELKSDRKNNDSNQDQFNEAAFNYTDYNAKSNTDSIDNNSKSDSLEIIHNFDIDEENVLKNPLFVRWSQKFKPLSALINVEGHMDTLQEVDILIQQICKIYWDTDTIIDQITSEILCQIASRVESADNSQKKIFIHEFASIFSFLCDTSGQIAIEFLQKVDQDIQKKFNTETIEEEEEENDSFPNVIVSNSTLVELGKGLIPNKIVFGYIIKMFESQIFDHNDPSAIPYIIQLIKGLKLFTNTQLTHCLDILKSTREPPQIIYEMLTSLVTILSRDEIYKLFSELILLSETIKDDKFRSLLEKVTIKCKTQPNKREATLLIQEFCLDDDGWRAILNIFNHRKIVLFKPSGWRFLIEILCQSKMTAMSLDFLRTIFPDLLNLLKYEEKNTHLYNEIFSHLMDDYIQFENYQSFETFIQIETFLHPINKQYMYAMLFSTKLAEMNQIDNLDRFFDFLRMIIEHKEWNMNFASFEDINQFGIKIFKRLKKLKKPKNAFTIHVSVQPPDASKAEIHYIDVCPDTTLADIIVYLAVGIGISSDLSIHSLDENCYCYYENMRTDDMYTELSDWDTVGDLGITEETDLRMFYRFNGATFCNYNNYFPSEILSKNSLKNTLVGIINQNDDTKLIKSAWKLYCLLVPDYSLSNQMILQAKSLYSKLYFLKILSYHYNERPEALRNPQSITTLAIIVDLIIRDKLDNKLLNAALATLTFEEAAITISNGGVPLLNILIDSFVNSTKNTLNERILTVMNLAHKTHRINEFDSIVINNENFLKKCIILNSLKSFKKKDIIQKFFDTFESNSKKILFDFFSKSFLETNENCFTFLKATFTNECEVTTLFEKSLKNFIECTDDNTDEQYVKDLALFIDFILTKRTELIDQTADVCTQLISKAFEEMNNDRQSLIFKILLHYVKGNKSNQNAINALIHSFNSFESTRWNYDPSVHKKKSNFCGLRSLGMTCYMNSILQQLAYNKMFRNSLFRLDSSNTNSIASELQKVVAHLELSNRSFADTEKFTSEWKQKGFPRFDPRVQEDVVEFFHCLLDHLPDDLKKMFTGEQVNIFEGLNVSFRKTVSEPFSSIEIPVSTTFSEGMKSVSSTTMFVGNNKYTSEEFGKIDVSMKTKIVKFPNTFVIQLKRFDFSLKSGVRTKISRSFSFPLKFNTSEIFEDESQPNIEYVLQGVVAHAGTAEGGHYNSIIKIDGSWVLFNDTEVETLTDSQFTSLTKGGSKKNSLQSCAYVLFYVVCDPQTHQVIMNSISNNNNNNVVVVDDDVPVPSCLVDEVNEENEAFKKMQCIFTPGLASFAMQTQNIDIILPYFLNVFSHSAMLKSSSQTTQKINAMLKDNNEKGFDFFFDNTISSENDTLKNGENLTKTIDIILNGQDELVQPFVFLLRHLIQEKSKIYVNKVESKLKNDQNILFLALKKAKENAGSWKNLERFGYLISAFVDNYKNLISDQQTKTHICLQIMDIITTFYDITTSEFSLKQIDFSNYFTSLVILNNSIENIEVFDSFINKVNPKLIPSSVNSQSFQQLFSVVSNRKEKNKTTIKKLSKIQNEKESESENEELEFEYDDTYCDDDLGPFNFTSFKKKISLVTRQTAKLLAQYAQSFNKNVNIIGVLDSIADNDSESLISLLTSTNFNFFLIYQYFVYPDYAQEKNYFCQILYRKPLILSRLFIIGDFYSLFDQLFHFVFPYISFVGDISSTIMDQSMVLRSYKYIVDTFTMYIRMKDYPWMFSDLSQIFYRINFFYHAIKNYLTPDQINKIYDLNERLFLSFTSYVDIHDDNHVVTNDPYIINARERRKLPSRNASLSFIFFVIYDVKQRISLFEKYSKYFIRYCTSLPIKDGQDLDFAIITIFREAFIKKPVLFLRLLKSEEIIYPLKNSPKSHEFVKLMASLAKDRSVCDYVLFILMPKVPLTAILNGSFLRIAVDNAEHLAEHPEKALKLVSLFIDEFFMNIDQIMKKNRFFSLMNDISKMVQVIGSKSDRKIDVFILAEKAKDKFVENFLNVINQDSFNNDASKFVTSLSAQNEEFANFLLTILISILKSQNKEPLKIGEVTIKSDVLSVINCWKLISMVIEFSKDIENSIIPVVDLIIHSSFTSDEENDQQLNEYYQICIEKFALFVNNSNVEKFRPLFDAILSSSIQISENILPFLIQVIKQLDEDEKANLILGTAVFMSDPEDKERFIRTFKVVVALLQNMKDVNSILDELNQTYPEIMELQDMWPEECNQQKFLFQPH</sequence>
<evidence type="ECO:0000313" key="2">
    <source>
        <dbReference type="EMBL" id="KAK8896044.1"/>
    </source>
</evidence>